<keyword evidence="2" id="KW-0723">Serine/threonine-protein kinase</keyword>
<evidence type="ECO:0000313" key="17">
    <source>
        <dbReference type="EMBL" id="CAL5038328.1"/>
    </source>
</evidence>
<keyword evidence="12" id="KW-0325">Glycoprotein</keyword>
<feature type="binding site" evidence="13">
    <location>
        <position position="602"/>
    </location>
    <ligand>
        <name>ATP</name>
        <dbReference type="ChEBI" id="CHEBI:30616"/>
    </ligand>
</feature>
<name>A0ABC9DFX0_9POAL</name>
<organism evidence="17 18">
    <name type="scientific">Urochloa decumbens</name>
    <dbReference type="NCBI Taxonomy" id="240449"/>
    <lineage>
        <taxon>Eukaryota</taxon>
        <taxon>Viridiplantae</taxon>
        <taxon>Streptophyta</taxon>
        <taxon>Embryophyta</taxon>
        <taxon>Tracheophyta</taxon>
        <taxon>Spermatophyta</taxon>
        <taxon>Magnoliopsida</taxon>
        <taxon>Liliopsida</taxon>
        <taxon>Poales</taxon>
        <taxon>Poaceae</taxon>
        <taxon>PACMAD clade</taxon>
        <taxon>Panicoideae</taxon>
        <taxon>Panicodae</taxon>
        <taxon>Paniceae</taxon>
        <taxon>Melinidinae</taxon>
        <taxon>Urochloa</taxon>
    </lineage>
</organism>
<dbReference type="PROSITE" id="PS50011">
    <property type="entry name" value="PROTEIN_KINASE_DOM"/>
    <property type="match status" value="1"/>
</dbReference>
<keyword evidence="18" id="KW-1185">Reference proteome</keyword>
<evidence type="ECO:0000256" key="1">
    <source>
        <dbReference type="ARBA" id="ARBA00004479"/>
    </source>
</evidence>
<reference evidence="17 18" key="2">
    <citation type="submission" date="2024-10" db="EMBL/GenBank/DDBJ databases">
        <authorList>
            <person name="Ryan C."/>
        </authorList>
    </citation>
    <scope>NUCLEOTIDE SEQUENCE [LARGE SCALE GENOMIC DNA]</scope>
</reference>
<evidence type="ECO:0000256" key="4">
    <source>
        <dbReference type="ARBA" id="ARBA00022692"/>
    </source>
</evidence>
<keyword evidence="9 14" id="KW-1133">Transmembrane helix</keyword>
<evidence type="ECO:0000256" key="13">
    <source>
        <dbReference type="PROSITE-ProRule" id="PRU10141"/>
    </source>
</evidence>
<dbReference type="AlphaFoldDB" id="A0ABC9DFX0"/>
<dbReference type="InterPro" id="IPR025287">
    <property type="entry name" value="WAK_GUB"/>
</dbReference>
<feature type="domain" description="Protein kinase" evidence="16">
    <location>
        <begin position="574"/>
        <end position="848"/>
    </location>
</feature>
<dbReference type="InterPro" id="IPR001881">
    <property type="entry name" value="EGF-like_Ca-bd_dom"/>
</dbReference>
<feature type="transmembrane region" description="Helical" evidence="14">
    <location>
        <begin position="496"/>
        <end position="521"/>
    </location>
</feature>
<keyword evidence="7" id="KW-0418">Kinase</keyword>
<accession>A0ABC9DFX0</accession>
<evidence type="ECO:0000256" key="2">
    <source>
        <dbReference type="ARBA" id="ARBA00022527"/>
    </source>
</evidence>
<comment type="subcellular location">
    <subcellularLocation>
        <location evidence="1">Membrane</location>
        <topology evidence="1">Single-pass type I membrane protein</topology>
    </subcellularLocation>
</comment>
<dbReference type="SUPFAM" id="SSF56112">
    <property type="entry name" value="Protein kinase-like (PK-like)"/>
    <property type="match status" value="1"/>
</dbReference>
<dbReference type="SMART" id="SM00181">
    <property type="entry name" value="EGF"/>
    <property type="match status" value="3"/>
</dbReference>
<dbReference type="InterPro" id="IPR017441">
    <property type="entry name" value="Protein_kinase_ATP_BS"/>
</dbReference>
<evidence type="ECO:0000256" key="11">
    <source>
        <dbReference type="ARBA" id="ARBA00023157"/>
    </source>
</evidence>
<evidence type="ECO:0000256" key="3">
    <source>
        <dbReference type="ARBA" id="ARBA00022679"/>
    </source>
</evidence>
<evidence type="ECO:0000256" key="12">
    <source>
        <dbReference type="ARBA" id="ARBA00023180"/>
    </source>
</evidence>
<dbReference type="GO" id="GO:0016020">
    <property type="term" value="C:membrane"/>
    <property type="evidence" value="ECO:0007669"/>
    <property type="project" value="UniProtKB-SubCell"/>
</dbReference>
<gene>
    <name evidence="17" type="ORF">URODEC1_LOCUS84973</name>
</gene>
<dbReference type="PROSITE" id="PS01187">
    <property type="entry name" value="EGF_CA"/>
    <property type="match status" value="1"/>
</dbReference>
<evidence type="ECO:0000256" key="8">
    <source>
        <dbReference type="ARBA" id="ARBA00022840"/>
    </source>
</evidence>
<dbReference type="PANTHER" id="PTHR27005:SF283">
    <property type="entry name" value="OS02G0633066 PROTEIN"/>
    <property type="match status" value="1"/>
</dbReference>
<proteinExistence type="predicted"/>
<keyword evidence="8 13" id="KW-0067">ATP-binding</keyword>
<keyword evidence="6 13" id="KW-0547">Nucleotide-binding</keyword>
<evidence type="ECO:0000256" key="5">
    <source>
        <dbReference type="ARBA" id="ARBA00022729"/>
    </source>
</evidence>
<dbReference type="PROSITE" id="PS00107">
    <property type="entry name" value="PROTEIN_KINASE_ATP"/>
    <property type="match status" value="1"/>
</dbReference>
<dbReference type="Pfam" id="PF00069">
    <property type="entry name" value="Pkinase"/>
    <property type="match status" value="1"/>
</dbReference>
<evidence type="ECO:0000313" key="18">
    <source>
        <dbReference type="Proteomes" id="UP001497457"/>
    </source>
</evidence>
<evidence type="ECO:0000256" key="7">
    <source>
        <dbReference type="ARBA" id="ARBA00022777"/>
    </source>
</evidence>
<evidence type="ECO:0000256" key="9">
    <source>
        <dbReference type="ARBA" id="ARBA00022989"/>
    </source>
</evidence>
<keyword evidence="11" id="KW-1015">Disulfide bond</keyword>
<feature type="signal peptide" evidence="15">
    <location>
        <begin position="1"/>
        <end position="24"/>
    </location>
</feature>
<evidence type="ECO:0000256" key="14">
    <source>
        <dbReference type="SAM" id="Phobius"/>
    </source>
</evidence>
<dbReference type="InterPro" id="IPR000742">
    <property type="entry name" value="EGF"/>
</dbReference>
<reference evidence="18" key="1">
    <citation type="submission" date="2024-06" db="EMBL/GenBank/DDBJ databases">
        <authorList>
            <person name="Ryan C."/>
        </authorList>
    </citation>
    <scope>NUCLEOTIDE SEQUENCE [LARGE SCALE GENOMIC DNA]</scope>
</reference>
<dbReference type="InterPro" id="IPR045274">
    <property type="entry name" value="WAK-like"/>
</dbReference>
<dbReference type="InterPro" id="IPR000719">
    <property type="entry name" value="Prot_kinase_dom"/>
</dbReference>
<dbReference type="EMBL" id="OZ075143">
    <property type="protein sequence ID" value="CAL5038328.1"/>
    <property type="molecule type" value="Genomic_DNA"/>
</dbReference>
<dbReference type="PROSITE" id="PS00108">
    <property type="entry name" value="PROTEIN_KINASE_ST"/>
    <property type="match status" value="1"/>
</dbReference>
<dbReference type="InterPro" id="IPR018097">
    <property type="entry name" value="EGF_Ca-bd_CS"/>
</dbReference>
<dbReference type="Pfam" id="PF13947">
    <property type="entry name" value="GUB_WAK_bind"/>
    <property type="match status" value="2"/>
</dbReference>
<evidence type="ECO:0000256" key="6">
    <source>
        <dbReference type="ARBA" id="ARBA00022741"/>
    </source>
</evidence>
<dbReference type="GO" id="GO:0005524">
    <property type="term" value="F:ATP binding"/>
    <property type="evidence" value="ECO:0007669"/>
    <property type="project" value="UniProtKB-UniRule"/>
</dbReference>
<dbReference type="GO" id="GO:0004674">
    <property type="term" value="F:protein serine/threonine kinase activity"/>
    <property type="evidence" value="ECO:0007669"/>
    <property type="project" value="UniProtKB-KW"/>
</dbReference>
<keyword evidence="5 15" id="KW-0732">Signal</keyword>
<evidence type="ECO:0000259" key="16">
    <source>
        <dbReference type="PROSITE" id="PS50011"/>
    </source>
</evidence>
<dbReference type="Gene3D" id="3.30.200.20">
    <property type="entry name" value="Phosphorylase Kinase, domain 1"/>
    <property type="match status" value="1"/>
</dbReference>
<dbReference type="FunFam" id="3.30.200.20:FF:000043">
    <property type="entry name" value="Wall-associated receptor kinase 2"/>
    <property type="match status" value="1"/>
</dbReference>
<dbReference type="FunFam" id="1.10.510.10:FF:000084">
    <property type="entry name" value="Wall-associated receptor kinase 2"/>
    <property type="match status" value="1"/>
</dbReference>
<dbReference type="InterPro" id="IPR008271">
    <property type="entry name" value="Ser/Thr_kinase_AS"/>
</dbReference>
<dbReference type="SMART" id="SM00179">
    <property type="entry name" value="EGF_CA"/>
    <property type="match status" value="1"/>
</dbReference>
<dbReference type="Gene3D" id="1.10.510.10">
    <property type="entry name" value="Transferase(Phosphotransferase) domain 1"/>
    <property type="match status" value="1"/>
</dbReference>
<keyword evidence="3" id="KW-0808">Transferase</keyword>
<dbReference type="Gene3D" id="2.10.25.10">
    <property type="entry name" value="Laminin"/>
    <property type="match status" value="1"/>
</dbReference>
<keyword evidence="4 14" id="KW-0812">Transmembrane</keyword>
<protein>
    <recommendedName>
        <fullName evidence="16">Protein kinase domain-containing protein</fullName>
    </recommendedName>
</protein>
<feature type="chain" id="PRO_5044819478" description="Protein kinase domain-containing protein" evidence="15">
    <location>
        <begin position="25"/>
        <end position="914"/>
    </location>
</feature>
<dbReference type="PANTHER" id="PTHR27005">
    <property type="entry name" value="WALL-ASSOCIATED RECEPTOR KINASE-LIKE 21"/>
    <property type="match status" value="1"/>
</dbReference>
<dbReference type="SMART" id="SM00220">
    <property type="entry name" value="S_TKc"/>
    <property type="match status" value="1"/>
</dbReference>
<dbReference type="InterPro" id="IPR011009">
    <property type="entry name" value="Kinase-like_dom_sf"/>
</dbReference>
<dbReference type="CDD" id="cd00054">
    <property type="entry name" value="EGF_CA"/>
    <property type="match status" value="1"/>
</dbReference>
<dbReference type="Proteomes" id="UP001497457">
    <property type="component" value="Chromosome 33rd"/>
</dbReference>
<sequence length="914" mass="101440">MSLLYVILPVIIIGLLQMPGPVASVGLRSTPPNSNCTERCGNVSIQYPFGIGSGCFRQPDFNLTCDGTYQSPKLFLHDGTTEVVAGSGNIVGLSSFIDVAVSHTIFMIPDVHTYHFSWNLSSSFTVYYGLLNITGCDFDIHLLEPDSNSSIWLSTNSCPHKNITENLARQDCNGTGCSSVSTGSSTRDFQLKFVRRNETIIDALSNGSSLWNTINITTNWAAITWSINDQPTCARAKDNNTNYACVSINSQCSDGDLSDLGYTCYCKNGYIGNPYVRDGCKRDDGYSPIQRKENCSRMCGDIRVPYPFGLEEDCSARKLFKLNCTNVTSSMLQFDDDHVVTYINTMDNLVGIKFISYFDDEMLRIRVPDEPDLFVGLGESVVSMHWAAANLTCQEAQKNLSQYACVSSNTICVGVNSTNGYVGYGCKCSDGFKGNPYISSGCEVFMFPDIDECQTPGICKEVCYNVVGSYKCTNCSGKTEYDATTKQCRATKRQNLLLGVIIGLSVGVGILLFCLCGTLLIRRWKEDIEKQLRRRYFRKNQGLLLEQLISSDESASDKTKIFSLEELKKATNNFDRSRILGRGGHGMVYKGILSDQRVVAIKISKIMGQDEIDNFINEVAILSQINHRNIVRLFGCCLETEVPLLVYDFVPNGSLFEILNTDAGNDFQLSWDDCLKIASEAAGALYYLHSAASVSIFHRDVKSSNILLDGNYTAKVSDFGASRLVPIDQTHVVTNVQGTFGYLDPEYYHTGQLNEKSDVYSFGVVLVELLVRKKPVFTSENGIKQNLSNYFLWEKRLKSVTEIVAAEVLEEATEEEINMVASLAEKCLRLRRDERPTMKQVEMTLQFLRAKRLNSSSGVPANKQDLEAFVGTSITTYSESSGFDSLGTIVTTASPKSKRYYSMEQEIASTTLPR</sequence>
<keyword evidence="10 14" id="KW-0472">Membrane</keyword>
<evidence type="ECO:0000256" key="10">
    <source>
        <dbReference type="ARBA" id="ARBA00023136"/>
    </source>
</evidence>
<evidence type="ECO:0000256" key="15">
    <source>
        <dbReference type="SAM" id="SignalP"/>
    </source>
</evidence>